<dbReference type="AlphaFoldDB" id="A0A6G1HX85"/>
<name>A0A6G1HX85_9PEZI</name>
<protein>
    <submittedName>
        <fullName evidence="2">Uncharacterized protein</fullName>
    </submittedName>
</protein>
<evidence type="ECO:0000256" key="1">
    <source>
        <dbReference type="SAM" id="MobiDB-lite"/>
    </source>
</evidence>
<sequence>MQQPVRIYTGGLFRNCLYAAISIRTQSPTSPFELVSPYVERLHNSDISAMDSITPSQSASQAASRPKTRRRRTSDSGQKRSRRGSTDSGSTQPGRCSCGAQLHASPGSRRRKRRSSGDSSAEKVAAVPPISEVPFSEVPVSEDPETEAPIPDVADGVEDVGLGATEMRGGSSASDDGQYMCTFGYSSACGVGFPGRKLSAPARPASPVTGFASDYRYFSLEELEGADKLTSG</sequence>
<evidence type="ECO:0000313" key="2">
    <source>
        <dbReference type="EMBL" id="KAF2400521.1"/>
    </source>
</evidence>
<reference evidence="2" key="1">
    <citation type="journal article" date="2020" name="Stud. Mycol.">
        <title>101 Dothideomycetes genomes: a test case for predicting lifestyles and emergence of pathogens.</title>
        <authorList>
            <person name="Haridas S."/>
            <person name="Albert R."/>
            <person name="Binder M."/>
            <person name="Bloem J."/>
            <person name="Labutti K."/>
            <person name="Salamov A."/>
            <person name="Andreopoulos B."/>
            <person name="Baker S."/>
            <person name="Barry K."/>
            <person name="Bills G."/>
            <person name="Bluhm B."/>
            <person name="Cannon C."/>
            <person name="Castanera R."/>
            <person name="Culley D."/>
            <person name="Daum C."/>
            <person name="Ezra D."/>
            <person name="Gonzalez J."/>
            <person name="Henrissat B."/>
            <person name="Kuo A."/>
            <person name="Liang C."/>
            <person name="Lipzen A."/>
            <person name="Lutzoni F."/>
            <person name="Magnuson J."/>
            <person name="Mondo S."/>
            <person name="Nolan M."/>
            <person name="Ohm R."/>
            <person name="Pangilinan J."/>
            <person name="Park H.-J."/>
            <person name="Ramirez L."/>
            <person name="Alfaro M."/>
            <person name="Sun H."/>
            <person name="Tritt A."/>
            <person name="Yoshinaga Y."/>
            <person name="Zwiers L.-H."/>
            <person name="Turgeon B."/>
            <person name="Goodwin S."/>
            <person name="Spatafora J."/>
            <person name="Crous P."/>
            <person name="Grigoriev I."/>
        </authorList>
    </citation>
    <scope>NUCLEOTIDE SEQUENCE</scope>
    <source>
        <strain evidence="2">CBS 262.69</strain>
    </source>
</reference>
<organism evidence="2 3">
    <name type="scientific">Trichodelitschia bisporula</name>
    <dbReference type="NCBI Taxonomy" id="703511"/>
    <lineage>
        <taxon>Eukaryota</taxon>
        <taxon>Fungi</taxon>
        <taxon>Dikarya</taxon>
        <taxon>Ascomycota</taxon>
        <taxon>Pezizomycotina</taxon>
        <taxon>Dothideomycetes</taxon>
        <taxon>Dothideomycetes incertae sedis</taxon>
        <taxon>Phaeotrichales</taxon>
        <taxon>Phaeotrichaceae</taxon>
        <taxon>Trichodelitschia</taxon>
    </lineage>
</organism>
<dbReference type="Proteomes" id="UP000799640">
    <property type="component" value="Unassembled WGS sequence"/>
</dbReference>
<feature type="region of interest" description="Disordered" evidence="1">
    <location>
        <begin position="49"/>
        <end position="156"/>
    </location>
</feature>
<keyword evidence="3" id="KW-1185">Reference proteome</keyword>
<accession>A0A6G1HX85</accession>
<proteinExistence type="predicted"/>
<dbReference type="EMBL" id="ML996695">
    <property type="protein sequence ID" value="KAF2400521.1"/>
    <property type="molecule type" value="Genomic_DNA"/>
</dbReference>
<gene>
    <name evidence="2" type="ORF">EJ06DRAFT_521971</name>
</gene>
<evidence type="ECO:0000313" key="3">
    <source>
        <dbReference type="Proteomes" id="UP000799640"/>
    </source>
</evidence>